<feature type="binding site" evidence="13">
    <location>
        <position position="752"/>
    </location>
    <ligand>
        <name>Zn(2+)</name>
        <dbReference type="ChEBI" id="CHEBI:29105"/>
        <label>1</label>
        <note>catalytic</note>
    </ligand>
</feature>
<dbReference type="InterPro" id="IPR006276">
    <property type="entry name" value="Cobalamin-indep_Met_synthase"/>
</dbReference>
<dbReference type="Proteomes" id="UP001139336">
    <property type="component" value="Unassembled WGS sequence"/>
</dbReference>
<keyword evidence="11" id="KW-0486">Methionine biosynthesis</keyword>
<feature type="binding site" evidence="12">
    <location>
        <position position="132"/>
    </location>
    <ligand>
        <name>5-methyltetrahydropteroyltri-L-glutamate</name>
        <dbReference type="ChEBI" id="CHEBI:58207"/>
    </ligand>
</feature>
<dbReference type="Gene3D" id="3.20.20.210">
    <property type="match status" value="2"/>
</dbReference>
<dbReference type="AlphaFoldDB" id="A0A9X1QNF9"/>
<evidence type="ECO:0000256" key="1">
    <source>
        <dbReference type="ARBA" id="ARBA00002777"/>
    </source>
</evidence>
<dbReference type="GO" id="GO:0032259">
    <property type="term" value="P:methylation"/>
    <property type="evidence" value="ECO:0007669"/>
    <property type="project" value="UniProtKB-KW"/>
</dbReference>
<gene>
    <name evidence="17" type="primary">metE</name>
    <name evidence="17" type="ORF">L1O03_05390</name>
</gene>
<dbReference type="SUPFAM" id="SSF51726">
    <property type="entry name" value="UROD/MetE-like"/>
    <property type="match status" value="2"/>
</dbReference>
<dbReference type="Pfam" id="PF01717">
    <property type="entry name" value="Meth_synt_2"/>
    <property type="match status" value="1"/>
</dbReference>
<dbReference type="GO" id="GO:0008270">
    <property type="term" value="F:zinc ion binding"/>
    <property type="evidence" value="ECO:0007669"/>
    <property type="project" value="InterPro"/>
</dbReference>
<comment type="cofactor">
    <cofactor evidence="13">
        <name>Zn(2+)</name>
        <dbReference type="ChEBI" id="CHEBI:29105"/>
    </cofactor>
    <text evidence="13">Binds 2 Zn(2+) ions per subunit.</text>
</comment>
<keyword evidence="9" id="KW-0677">Repeat</keyword>
<evidence type="ECO:0000256" key="14">
    <source>
        <dbReference type="PIRSR" id="PIRSR000382-3"/>
    </source>
</evidence>
<dbReference type="InterPro" id="IPR002629">
    <property type="entry name" value="Met_Synth_C/arc"/>
</dbReference>
<evidence type="ECO:0000313" key="18">
    <source>
        <dbReference type="Proteomes" id="UP001139336"/>
    </source>
</evidence>
<evidence type="ECO:0000259" key="15">
    <source>
        <dbReference type="Pfam" id="PF01717"/>
    </source>
</evidence>
<dbReference type="InterPro" id="IPR013215">
    <property type="entry name" value="Cbl-indep_Met_Synth_N"/>
</dbReference>
<dbReference type="CDD" id="cd03311">
    <property type="entry name" value="CIMS_C_terminal_like"/>
    <property type="match status" value="1"/>
</dbReference>
<evidence type="ECO:0000256" key="11">
    <source>
        <dbReference type="ARBA" id="ARBA00023167"/>
    </source>
</evidence>
<keyword evidence="8 13" id="KW-0479">Metal-binding</keyword>
<dbReference type="EMBL" id="JAKGSI010000002">
    <property type="protein sequence ID" value="MCF4006612.1"/>
    <property type="molecule type" value="Genomic_DNA"/>
</dbReference>
<feature type="binding site" evidence="13">
    <location>
        <position position="691"/>
    </location>
    <ligand>
        <name>Zn(2+)</name>
        <dbReference type="ChEBI" id="CHEBI:29105"/>
        <label>1</label>
        <note>catalytic</note>
    </ligand>
</feature>
<accession>A0A9X1QNF9</accession>
<dbReference type="PANTHER" id="PTHR30519">
    <property type="entry name" value="5-METHYLTETRAHYDROPTEROYLTRIGLUTAMATE--HOMOCYSTEINE METHYLTRANSFERASE"/>
    <property type="match status" value="1"/>
</dbReference>
<organism evidence="17 18">
    <name type="scientific">Corynebacterium uropygiale</name>
    <dbReference type="NCBI Taxonomy" id="1775911"/>
    <lineage>
        <taxon>Bacteria</taxon>
        <taxon>Bacillati</taxon>
        <taxon>Actinomycetota</taxon>
        <taxon>Actinomycetes</taxon>
        <taxon>Mycobacteriales</taxon>
        <taxon>Corynebacteriaceae</taxon>
        <taxon>Corynebacterium</taxon>
    </lineage>
</organism>
<sequence>MSTPFPTASILGYPRIGGDRELKFALEKFWSHKASGEELAATAQGLRETRTRRLSSLGLTKPGSIPEDFSYYDQVLDLVCAFGATPERFAPEREVLAQSEPESPEALAAQFTIARGEGDRAALGLTKWFDSNYHYLVPEIGPDTVFEYLGAPRVAAAKTLGEAVRPVLVGPITFLLLSRAAEGAPEGFRPFDRLDDVLPAYLALVDELKAAGAQWVEFDEPALVSDRWSIPREEILAALRHAYTTLSKEAERPQYLVALSYGHAADAVDVLAETPVEAIHIDTVRGRWPEDEELSRWSESLRGRSLVIGAISGRNIWRADLGEAFEQLTRVQRRLGEGVHVSVSTSTSLQHVPHDVERETQLDPEIRSWLAFADQKVTESVTLARGLSEGKEAIARELSDNAAVLESRRRHPGVHREDIREKTAAVTDEDRHRAPYPERLAAQEKALGLPPLPTTTIGSFPQTSEIRQARAAHRRGELSTEDYVAAMKSEIEHVIRAQEEIGLDVLVHGEAERNDMVQYFAEHFEGFVTTVHGWVQSYGSRCTRPSILWGDVSRPEPVTVEWSGYAASLTDHAVKGMLTGPVTIMAWSFVREDIPWSEVGDQLGLVLRDEIRDLENAGVGVIQVDEPAIRELLPLRSTEEDEYLRWSVGSFRLATGGAKSETSIHTHLCYSDFATVVDAIDRLDADVTSVEASRSKMAVLPAIAAHGFDRQIGPGVWDIHSPRVPSVEEISGLISRATDALDPRQVWVNPDCGLKTRGWEETTATLRNLVEAAHEARQASSTSSK</sequence>
<feature type="binding site" evidence="13">
    <location>
        <position position="667"/>
    </location>
    <ligand>
        <name>Zn(2+)</name>
        <dbReference type="ChEBI" id="CHEBI:29105"/>
        <label>1</label>
        <note>catalytic</note>
    </ligand>
</feature>
<dbReference type="GO" id="GO:0003871">
    <property type="term" value="F:5-methyltetrahydropteroyltriglutamate-homocysteine S-methyltransferase activity"/>
    <property type="evidence" value="ECO:0007669"/>
    <property type="project" value="UniProtKB-EC"/>
</dbReference>
<evidence type="ECO:0000256" key="9">
    <source>
        <dbReference type="ARBA" id="ARBA00022737"/>
    </source>
</evidence>
<dbReference type="EC" id="2.1.1.14" evidence="4"/>
<keyword evidence="7 17" id="KW-0808">Transferase</keyword>
<keyword evidence="10 13" id="KW-0862">Zinc</keyword>
<evidence type="ECO:0000256" key="5">
    <source>
        <dbReference type="ARBA" id="ARBA00022603"/>
    </source>
</evidence>
<dbReference type="GO" id="GO:0009086">
    <property type="term" value="P:methionine biosynthetic process"/>
    <property type="evidence" value="ECO:0007669"/>
    <property type="project" value="UniProtKB-KW"/>
</dbReference>
<protein>
    <recommendedName>
        <fullName evidence="4">5-methyltetrahydropteroyltriglutamate--homocysteine S-methyltransferase</fullName>
        <ecNumber evidence="4">2.1.1.14</ecNumber>
    </recommendedName>
</protein>
<evidence type="ECO:0000256" key="6">
    <source>
        <dbReference type="ARBA" id="ARBA00022605"/>
    </source>
</evidence>
<feature type="binding site" evidence="12">
    <location>
        <begin position="457"/>
        <end position="459"/>
    </location>
    <ligand>
        <name>L-methionine</name>
        <dbReference type="ChEBI" id="CHEBI:57844"/>
    </ligand>
</feature>
<comment type="caution">
    <text evidence="17">The sequence shown here is derived from an EMBL/GenBank/DDBJ whole genome shotgun (WGS) entry which is preliminary data.</text>
</comment>
<dbReference type="RefSeq" id="WP_236118399.1">
    <property type="nucleotide sequence ID" value="NZ_JAKGSI010000002.1"/>
</dbReference>
<evidence type="ECO:0000259" key="16">
    <source>
        <dbReference type="Pfam" id="PF08267"/>
    </source>
</evidence>
<feature type="domain" description="Cobalamin-independent methionine synthase MetE N-terminal" evidence="16">
    <location>
        <begin position="8"/>
        <end position="334"/>
    </location>
</feature>
<dbReference type="Pfam" id="PF08267">
    <property type="entry name" value="Meth_synt_1"/>
    <property type="match status" value="1"/>
</dbReference>
<feature type="binding site" evidence="12">
    <location>
        <position position="510"/>
    </location>
    <ligand>
        <name>L-methionine</name>
        <dbReference type="ChEBI" id="CHEBI:57844"/>
    </ligand>
</feature>
<dbReference type="CDD" id="cd03312">
    <property type="entry name" value="CIMS_N_terminal_like"/>
    <property type="match status" value="1"/>
</dbReference>
<evidence type="ECO:0000256" key="10">
    <source>
        <dbReference type="ARBA" id="ARBA00022833"/>
    </source>
</evidence>
<comment type="similarity">
    <text evidence="3">Belongs to the vitamin-B12 independent methionine synthase family.</text>
</comment>
<dbReference type="NCBIfam" id="NF003556">
    <property type="entry name" value="PRK05222.1"/>
    <property type="match status" value="1"/>
</dbReference>
<evidence type="ECO:0000256" key="4">
    <source>
        <dbReference type="ARBA" id="ARBA00012034"/>
    </source>
</evidence>
<feature type="domain" description="Cobalamin-independent methionine synthase MetE C-terminal/archaeal" evidence="15">
    <location>
        <begin position="452"/>
        <end position="774"/>
    </location>
</feature>
<feature type="binding site" evidence="13">
    <location>
        <position position="669"/>
    </location>
    <ligand>
        <name>Zn(2+)</name>
        <dbReference type="ChEBI" id="CHEBI:29105"/>
        <label>1</label>
        <note>catalytic</note>
    </ligand>
</feature>
<comment type="function">
    <text evidence="1">Catalyzes the transfer of a methyl group from 5-methyltetrahydrofolate to homocysteine resulting in methionine formation.</text>
</comment>
<feature type="binding site" evidence="12">
    <location>
        <position position="625"/>
    </location>
    <ligand>
        <name>L-methionine</name>
        <dbReference type="ChEBI" id="CHEBI:57844"/>
    </ligand>
</feature>
<evidence type="ECO:0000256" key="13">
    <source>
        <dbReference type="PIRSR" id="PIRSR000382-2"/>
    </source>
</evidence>
<evidence type="ECO:0000313" key="17">
    <source>
        <dbReference type="EMBL" id="MCF4006612.1"/>
    </source>
</evidence>
<feature type="binding site" evidence="12">
    <location>
        <begin position="457"/>
        <end position="459"/>
    </location>
    <ligand>
        <name>L-homocysteine</name>
        <dbReference type="ChEBI" id="CHEBI:58199"/>
    </ligand>
</feature>
<evidence type="ECO:0000256" key="7">
    <source>
        <dbReference type="ARBA" id="ARBA00022679"/>
    </source>
</evidence>
<dbReference type="InterPro" id="IPR038071">
    <property type="entry name" value="UROD/MetE-like_sf"/>
</dbReference>
<keyword evidence="5 17" id="KW-0489">Methyltransferase</keyword>
<keyword evidence="6" id="KW-0028">Amino-acid biosynthesis</keyword>
<feature type="binding site" evidence="12">
    <location>
        <position position="625"/>
    </location>
    <ligand>
        <name>L-homocysteine</name>
        <dbReference type="ChEBI" id="CHEBI:58199"/>
    </ligand>
</feature>
<evidence type="ECO:0000256" key="3">
    <source>
        <dbReference type="ARBA" id="ARBA00009553"/>
    </source>
</evidence>
<feature type="binding site" evidence="12">
    <location>
        <position position="23"/>
    </location>
    <ligand>
        <name>5-methyltetrahydropteroyltri-L-glutamate</name>
        <dbReference type="ChEBI" id="CHEBI:58207"/>
    </ligand>
</feature>
<evidence type="ECO:0000256" key="2">
    <source>
        <dbReference type="ARBA" id="ARBA00004681"/>
    </source>
</evidence>
<feature type="binding site" evidence="12">
    <location>
        <begin position="541"/>
        <end position="542"/>
    </location>
    <ligand>
        <name>5-methyltetrahydropteroyltri-L-glutamate</name>
        <dbReference type="ChEBI" id="CHEBI:58207"/>
    </ligand>
</feature>
<evidence type="ECO:0000256" key="8">
    <source>
        <dbReference type="ARBA" id="ARBA00022723"/>
    </source>
</evidence>
<feature type="binding site" evidence="12">
    <location>
        <position position="587"/>
    </location>
    <ligand>
        <name>5-methyltetrahydropteroyltri-L-glutamate</name>
        <dbReference type="ChEBI" id="CHEBI:58207"/>
    </ligand>
</feature>
<keyword evidence="18" id="KW-1185">Reference proteome</keyword>
<proteinExistence type="inferred from homology"/>
<comment type="pathway">
    <text evidence="2">Amino-acid biosynthesis; L-methionine biosynthesis via de novo pathway; L-methionine from L-homocysteine (MetE route): step 1/1.</text>
</comment>
<reference evidence="17" key="1">
    <citation type="submission" date="2022-01" db="EMBL/GenBank/DDBJ databases">
        <title>Corynebacterium sp. nov isolated from isolated from the feces of the greater white-fronted geese (Anser albifrons) at Poyang Lake, PR China.</title>
        <authorList>
            <person name="Liu Q."/>
        </authorList>
    </citation>
    <scope>NUCLEOTIDE SEQUENCE</scope>
    <source>
        <strain evidence="17">JCM 32435</strain>
    </source>
</reference>
<name>A0A9X1QNF9_9CORY</name>
<feature type="active site" description="Proton donor" evidence="14">
    <location>
        <position position="720"/>
    </location>
</feature>
<dbReference type="PIRSF" id="PIRSF000382">
    <property type="entry name" value="MeTrfase_B12_ind"/>
    <property type="match status" value="1"/>
</dbReference>
<evidence type="ECO:0000256" key="12">
    <source>
        <dbReference type="PIRSR" id="PIRSR000382-1"/>
    </source>
</evidence>